<dbReference type="PATRIC" id="fig|1046596.6.peg.2131"/>
<dbReference type="Proteomes" id="UP000050898">
    <property type="component" value="Unassembled WGS sequence"/>
</dbReference>
<dbReference type="OrthoDB" id="9955951at2"/>
<evidence type="ECO:0000313" key="1">
    <source>
        <dbReference type="EMBL" id="KRN10788.1"/>
    </source>
</evidence>
<accession>A0A0R2EF60</accession>
<dbReference type="RefSeq" id="WP_010078245.1">
    <property type="nucleotide sequence ID" value="NZ_AYYH01000006.1"/>
</dbReference>
<dbReference type="EMBL" id="AYYH01000006">
    <property type="protein sequence ID" value="KRN10788.1"/>
    <property type="molecule type" value="Genomic_DNA"/>
</dbReference>
<proteinExistence type="predicted"/>
<comment type="caution">
    <text evidence="1">The sequence shown here is derived from an EMBL/GenBank/DDBJ whole genome shotgun (WGS) entry which is preliminary data.</text>
</comment>
<protein>
    <submittedName>
        <fullName evidence="1">Uncharacterized protein</fullName>
    </submittedName>
</protein>
<name>A0A0R2EF60_9LACO</name>
<dbReference type="AlphaFoldDB" id="A0A0R2EF60"/>
<evidence type="ECO:0000313" key="2">
    <source>
        <dbReference type="Proteomes" id="UP000050898"/>
    </source>
</evidence>
<sequence>MKNNIEEIFAAMQKHDSCAIYYEVSEDNFYLQIDPTMYTMNELFKSGNIKYVATKNVRGFNNSSKKELLNRMIVLCNKLGYSNSMNINIQIEKLIKAMYVYDICKKEFLQIA</sequence>
<reference evidence="1 2" key="1">
    <citation type="journal article" date="2015" name="Genome Announc.">
        <title>Expanding the biotechnology potential of lactobacilli through comparative genomics of 213 strains and associated genera.</title>
        <authorList>
            <person name="Sun Z."/>
            <person name="Harris H.M."/>
            <person name="McCann A."/>
            <person name="Guo C."/>
            <person name="Argimon S."/>
            <person name="Zhang W."/>
            <person name="Yang X."/>
            <person name="Jeffery I.B."/>
            <person name="Cooney J.C."/>
            <person name="Kagawa T.F."/>
            <person name="Liu W."/>
            <person name="Song Y."/>
            <person name="Salvetti E."/>
            <person name="Wrobel A."/>
            <person name="Rasinkangas P."/>
            <person name="Parkhill J."/>
            <person name="Rea M.C."/>
            <person name="O'Sullivan O."/>
            <person name="Ritari J."/>
            <person name="Douillard F.P."/>
            <person name="Paul Ross R."/>
            <person name="Yang R."/>
            <person name="Briner A.E."/>
            <person name="Felis G.E."/>
            <person name="de Vos W.M."/>
            <person name="Barrangou R."/>
            <person name="Klaenhammer T.R."/>
            <person name="Caufield P.W."/>
            <person name="Cui Y."/>
            <person name="Zhang H."/>
            <person name="O'Toole P.W."/>
        </authorList>
    </citation>
    <scope>NUCLEOTIDE SEQUENCE [LARGE SCALE GENOMIC DNA]</scope>
    <source>
        <strain evidence="1 2">DSM 20444</strain>
    </source>
</reference>
<gene>
    <name evidence="1" type="ORF">FD00_GL002030</name>
</gene>
<organism evidence="1 2">
    <name type="scientific">Liquorilactobacillus mali KCTC 3596 = DSM 20444</name>
    <dbReference type="NCBI Taxonomy" id="1046596"/>
    <lineage>
        <taxon>Bacteria</taxon>
        <taxon>Bacillati</taxon>
        <taxon>Bacillota</taxon>
        <taxon>Bacilli</taxon>
        <taxon>Lactobacillales</taxon>
        <taxon>Lactobacillaceae</taxon>
        <taxon>Liquorilactobacillus</taxon>
    </lineage>
</organism>
<keyword evidence="2" id="KW-1185">Reference proteome</keyword>